<dbReference type="InParanoid" id="G0M794"/>
<dbReference type="eggNOG" id="ENOG502T648">
    <property type="taxonomic scope" value="Eukaryota"/>
</dbReference>
<evidence type="ECO:0000313" key="2">
    <source>
        <dbReference type="EMBL" id="EGT30474.1"/>
    </source>
</evidence>
<organism evidence="3">
    <name type="scientific">Caenorhabditis brenneri</name>
    <name type="common">Nematode worm</name>
    <dbReference type="NCBI Taxonomy" id="135651"/>
    <lineage>
        <taxon>Eukaryota</taxon>
        <taxon>Metazoa</taxon>
        <taxon>Ecdysozoa</taxon>
        <taxon>Nematoda</taxon>
        <taxon>Chromadorea</taxon>
        <taxon>Rhabditida</taxon>
        <taxon>Rhabditina</taxon>
        <taxon>Rhabditomorpha</taxon>
        <taxon>Rhabditoidea</taxon>
        <taxon>Rhabditidae</taxon>
        <taxon>Peloderinae</taxon>
        <taxon>Caenorhabditis</taxon>
    </lineage>
</organism>
<dbReference type="EMBL" id="GL379786">
    <property type="protein sequence ID" value="EGT30474.1"/>
    <property type="molecule type" value="Genomic_DNA"/>
</dbReference>
<dbReference type="Proteomes" id="UP000008068">
    <property type="component" value="Unassembled WGS sequence"/>
</dbReference>
<name>G0M794_CAEBE</name>
<accession>G0M794</accession>
<dbReference type="HOGENOM" id="CLU_467117_0_0_1"/>
<protein>
    <submittedName>
        <fullName evidence="2">Uncharacterized protein</fullName>
    </submittedName>
</protein>
<dbReference type="AlphaFoldDB" id="G0M794"/>
<evidence type="ECO:0000256" key="1">
    <source>
        <dbReference type="SAM" id="MobiDB-lite"/>
    </source>
</evidence>
<keyword evidence="3" id="KW-1185">Reference proteome</keyword>
<feature type="region of interest" description="Disordered" evidence="1">
    <location>
        <begin position="209"/>
        <end position="231"/>
    </location>
</feature>
<proteinExistence type="predicted"/>
<sequence>MTQSLGSMLRKTTLSVFTLNKFLWDGPGSRPLDVNVSTASALKLLENKVTVHNKLLIDFKAKDERLGVLLQDIILKINTEVWEREVMKKIEEIRVVYHEIVAGERESLKALNNVWSCFVELRAIIERIKQQKFQTSYTSYQGKLDQLYARMITNFPKATLELKIQLKNIELAQIRVDMFNVWKAIETKKLIIQDLKKFKEQVRNSMTESFSPAMFPNQSNGDTDSNEPASSTTLLENRENIDELGLQPQVAMLLEQLQIIAKPKQGPGKYFRHPFSTMKNYANLSLKGHLRRIVPHNNSISYYGTFEGSECFSKAFEKNLVKIVEGRGYLDDMNARTTRMEELKKAAIDKEVDDVMEREIKYVITLILNRAVKDKEVHELLKANAENLLHSIFLEICDEKTHLLTQKYTEKEFSSYEAVLNNVCSKFPNTEPNSQEMAILKQHIEITYLKTHSYRIYENLRTSVMIIDGLKVLSSKRMQRIWHEILAEPVSKISWELYNFESRMEILNACNVINKEYIEHILKPIVLSLPLPDTEKINQDPLHEGPPEKKRKAILDLQSTLSPTNDPLVVQSTLPLTNNPLARD</sequence>
<gene>
    <name evidence="2" type="ORF">CAEBREN_20156</name>
</gene>
<reference evidence="3" key="1">
    <citation type="submission" date="2011-07" db="EMBL/GenBank/DDBJ databases">
        <authorList>
            <consortium name="Caenorhabditis brenneri Sequencing and Analysis Consortium"/>
            <person name="Wilson R.K."/>
        </authorList>
    </citation>
    <scope>NUCLEOTIDE SEQUENCE [LARGE SCALE GENOMIC DNA]</scope>
    <source>
        <strain evidence="3">PB2801</strain>
    </source>
</reference>
<evidence type="ECO:0000313" key="3">
    <source>
        <dbReference type="Proteomes" id="UP000008068"/>
    </source>
</evidence>